<evidence type="ECO:0000256" key="5">
    <source>
        <dbReference type="ARBA" id="ARBA00022496"/>
    </source>
</evidence>
<dbReference type="Pfam" id="PF07715">
    <property type="entry name" value="Plug"/>
    <property type="match status" value="1"/>
</dbReference>
<dbReference type="EMBL" id="MIKE01000022">
    <property type="protein sequence ID" value="OHT45681.1"/>
    <property type="molecule type" value="Genomic_DNA"/>
</dbReference>
<dbReference type="Proteomes" id="UP000198319">
    <property type="component" value="Unassembled WGS sequence"/>
</dbReference>
<evidence type="ECO:0000313" key="21">
    <source>
        <dbReference type="Proteomes" id="UP000198319"/>
    </source>
</evidence>
<dbReference type="GO" id="GO:0030246">
    <property type="term" value="F:carbohydrate binding"/>
    <property type="evidence" value="ECO:0007669"/>
    <property type="project" value="InterPro"/>
</dbReference>
<evidence type="ECO:0000256" key="10">
    <source>
        <dbReference type="ARBA" id="ARBA00023077"/>
    </source>
</evidence>
<comment type="subcellular location">
    <subcellularLocation>
        <location evidence="1 14">Cell outer membrane</location>
        <topology evidence="1 14">Multi-pass membrane protein</topology>
    </subcellularLocation>
</comment>
<dbReference type="PANTHER" id="PTHR32552:SF68">
    <property type="entry name" value="FERRICHROME OUTER MEMBRANE TRANSPORTER_PHAGE RECEPTOR"/>
    <property type="match status" value="1"/>
</dbReference>
<dbReference type="PANTHER" id="PTHR32552">
    <property type="entry name" value="FERRICHROME IRON RECEPTOR-RELATED"/>
    <property type="match status" value="1"/>
</dbReference>
<dbReference type="Pfam" id="PF00593">
    <property type="entry name" value="TonB_dep_Rec_b-barrel"/>
    <property type="match status" value="1"/>
</dbReference>
<dbReference type="STRING" id="1278819.BHE19_07560"/>
<dbReference type="InterPro" id="IPR036942">
    <property type="entry name" value="Beta-barrel_TonB_sf"/>
</dbReference>
<keyword evidence="7" id="KW-0732">Signal</keyword>
<evidence type="ECO:0000256" key="11">
    <source>
        <dbReference type="ARBA" id="ARBA00023136"/>
    </source>
</evidence>
<evidence type="ECO:0000256" key="6">
    <source>
        <dbReference type="ARBA" id="ARBA00022692"/>
    </source>
</evidence>
<keyword evidence="10 15" id="KW-0798">TonB box</keyword>
<dbReference type="Proteomes" id="UP000180252">
    <property type="component" value="Unassembled WGS sequence"/>
</dbReference>
<evidence type="ECO:0000256" key="4">
    <source>
        <dbReference type="ARBA" id="ARBA00022452"/>
    </source>
</evidence>
<dbReference type="SUPFAM" id="SSF56935">
    <property type="entry name" value="Porins"/>
    <property type="match status" value="1"/>
</dbReference>
<feature type="domain" description="TonB-dependent receptor plug" evidence="17">
    <location>
        <begin position="148"/>
        <end position="243"/>
    </location>
</feature>
<keyword evidence="13 14" id="KW-0998">Cell outer membrane</keyword>
<name>A0A1S1J7W8_9FLAO</name>
<evidence type="ECO:0000259" key="16">
    <source>
        <dbReference type="Pfam" id="PF00593"/>
    </source>
</evidence>
<comment type="caution">
    <text evidence="18">The sequence shown here is derived from an EMBL/GenBank/DDBJ whole genome shotgun (WGS) entry which is preliminary data.</text>
</comment>
<evidence type="ECO:0000313" key="18">
    <source>
        <dbReference type="EMBL" id="OHT45681.1"/>
    </source>
</evidence>
<proteinExistence type="inferred from homology"/>
<dbReference type="Gene3D" id="2.60.40.1120">
    <property type="entry name" value="Carboxypeptidase-like, regulatory domain"/>
    <property type="match status" value="1"/>
</dbReference>
<dbReference type="EMBL" id="MUHG01000023">
    <property type="protein sequence ID" value="OXB18340.1"/>
    <property type="molecule type" value="Genomic_DNA"/>
</dbReference>
<sequence>MLFIIPRVKKMLTTPIYMLLLVCFFITNAFSQQSTGSIKGTVITSDDHLASSVNITIPKLKKSALTDENGVFILSQVPTGTYEIEINMMGHIPSKQQITVSANETSTVSFQLESSLKELQEVVVVSAAKKFAKKQSEYVARLPIANLENPQVYTVVPKELFVEQIAVDFRSALNSAPGLNNVTQSVGSGGVGLSLRMRGFSGSSAAGSIRNGMNTNWVTMSDPVNLESIEVIKGPSATLFGSSLTTYGGLINRVTKKPFDVMKGEVSYTTGSWALSRTTIDFNTPLNEEKTMLFRINAALDNQKTWQDYGKSHTFIVAPSFTYKASDRLTFDFDLELYQGNRNSTSIGLGSGTPPVKSLNDLHFDFKKSYATDDLQSEAKNTNIFAKATYQLSDQWVSQTNFSNAFTDNKANYLFLLINTAANSGITLQRRLYNINSTFKTSQIQQNFIGNFNIGSLKNRLLLGIDYTYISTNDNRWLINNYDAAVANPALTINGNAAFINMEKYKQLIANMTAPTVVNTRDFRTLSFYASDVINITDRFIAMASARFDHYENKIAQYNQNAVSPKFGLVYQVIKDKVSVFGNYMNGFSNVSPAPTADNPNGLTEFKPEEANQLEGGVKIELLGGKLNGTLSYYDIKVKNKLRTDPNNPLFSVQDATQSSKGFEADLIANPFRGLHIIVGYGYNQSEYTKANPSLEGKKPYSTPANVANFWISYKILDGQAKGVGFGFGGNSQSDSYLNDANTFTANGYTTLDASVFYEKQKFRLGLKVNNLANKEYWSADYWANMMPTRQLVANLTFKF</sequence>
<evidence type="ECO:0000256" key="8">
    <source>
        <dbReference type="ARBA" id="ARBA00023004"/>
    </source>
</evidence>
<keyword evidence="8" id="KW-0408">Iron</keyword>
<accession>A0A1S1J7W8</accession>
<evidence type="ECO:0000256" key="9">
    <source>
        <dbReference type="ARBA" id="ARBA00023065"/>
    </source>
</evidence>
<keyword evidence="11 14" id="KW-0472">Membrane</keyword>
<reference evidence="20" key="2">
    <citation type="submission" date="2016-09" db="EMBL/GenBank/DDBJ databases">
        <authorList>
            <person name="Chen S."/>
            <person name="Walker E."/>
        </authorList>
    </citation>
    <scope>NUCLEOTIDE SEQUENCE [LARGE SCALE GENOMIC DNA]</scope>
    <source>
        <strain evidence="20">MSU</strain>
    </source>
</reference>
<reference evidence="18" key="1">
    <citation type="submission" date="2016-09" db="EMBL/GenBank/DDBJ databases">
        <authorList>
            <person name="Capua I."/>
            <person name="De Benedictis P."/>
            <person name="Joannis T."/>
            <person name="Lombin L.H."/>
            <person name="Cattoli G."/>
        </authorList>
    </citation>
    <scope>NUCLEOTIDE SEQUENCE [LARGE SCALE GENOMIC DNA]</scope>
    <source>
        <strain evidence="18">MSU</strain>
    </source>
</reference>
<keyword evidence="21" id="KW-1185">Reference proteome</keyword>
<evidence type="ECO:0000256" key="14">
    <source>
        <dbReference type="PROSITE-ProRule" id="PRU01360"/>
    </source>
</evidence>
<evidence type="ECO:0000256" key="13">
    <source>
        <dbReference type="ARBA" id="ARBA00023237"/>
    </source>
</evidence>
<protein>
    <submittedName>
        <fullName evidence="18">TonB-dependent receptor</fullName>
    </submittedName>
    <submittedName>
        <fullName evidence="19">TonB-dependent siderophore receptor</fullName>
    </submittedName>
</protein>
<keyword evidence="9" id="KW-0406">Ion transport</keyword>
<dbReference type="CDD" id="cd01347">
    <property type="entry name" value="ligand_gated_channel"/>
    <property type="match status" value="1"/>
</dbReference>
<dbReference type="GO" id="GO:0015891">
    <property type="term" value="P:siderophore transport"/>
    <property type="evidence" value="ECO:0007669"/>
    <property type="project" value="InterPro"/>
</dbReference>
<dbReference type="SUPFAM" id="SSF49452">
    <property type="entry name" value="Starch-binding domain-like"/>
    <property type="match status" value="1"/>
</dbReference>
<dbReference type="InterPro" id="IPR039426">
    <property type="entry name" value="TonB-dep_rcpt-like"/>
</dbReference>
<reference evidence="19 21" key="3">
    <citation type="submission" date="2016-11" db="EMBL/GenBank/DDBJ databases">
        <title>Whole genomes of Flavobacteriaceae.</title>
        <authorList>
            <person name="Stine C."/>
            <person name="Li C."/>
            <person name="Tadesse D."/>
        </authorList>
    </citation>
    <scope>NUCLEOTIDE SEQUENCE [LARGE SCALE GENOMIC DNA]</scope>
    <source>
        <strain evidence="19 21">ATCC BAA-2541</strain>
    </source>
</reference>
<dbReference type="GO" id="GO:0015344">
    <property type="term" value="F:siderophore uptake transmembrane transporter activity"/>
    <property type="evidence" value="ECO:0007669"/>
    <property type="project" value="TreeGrafter"/>
</dbReference>
<dbReference type="Gene3D" id="2.40.170.20">
    <property type="entry name" value="TonB-dependent receptor, beta-barrel domain"/>
    <property type="match status" value="1"/>
</dbReference>
<evidence type="ECO:0000256" key="7">
    <source>
        <dbReference type="ARBA" id="ARBA00022729"/>
    </source>
</evidence>
<evidence type="ECO:0000313" key="20">
    <source>
        <dbReference type="Proteomes" id="UP000180252"/>
    </source>
</evidence>
<keyword evidence="12 18" id="KW-0675">Receptor</keyword>
<dbReference type="InterPro" id="IPR012910">
    <property type="entry name" value="Plug_dom"/>
</dbReference>
<dbReference type="AlphaFoldDB" id="A0A1S1J7W8"/>
<gene>
    <name evidence="19" type="ORF">B0A71_15585</name>
    <name evidence="18" type="ORF">BHE19_07560</name>
</gene>
<organism evidence="18 20">
    <name type="scientific">Flavobacterium tructae</name>
    <dbReference type="NCBI Taxonomy" id="1114873"/>
    <lineage>
        <taxon>Bacteria</taxon>
        <taxon>Pseudomonadati</taxon>
        <taxon>Bacteroidota</taxon>
        <taxon>Flavobacteriia</taxon>
        <taxon>Flavobacteriales</taxon>
        <taxon>Flavobacteriaceae</taxon>
        <taxon>Flavobacterium</taxon>
    </lineage>
</organism>
<comment type="similarity">
    <text evidence="2 14 15">Belongs to the TonB-dependent receptor family.</text>
</comment>
<dbReference type="GO" id="GO:0038023">
    <property type="term" value="F:signaling receptor activity"/>
    <property type="evidence" value="ECO:0007669"/>
    <property type="project" value="InterPro"/>
</dbReference>
<keyword evidence="4 14" id="KW-1134">Transmembrane beta strand</keyword>
<dbReference type="GO" id="GO:0009279">
    <property type="term" value="C:cell outer membrane"/>
    <property type="evidence" value="ECO:0007669"/>
    <property type="project" value="UniProtKB-SubCell"/>
</dbReference>
<dbReference type="PROSITE" id="PS52016">
    <property type="entry name" value="TONB_DEPENDENT_REC_3"/>
    <property type="match status" value="1"/>
</dbReference>
<evidence type="ECO:0000259" key="17">
    <source>
        <dbReference type="Pfam" id="PF07715"/>
    </source>
</evidence>
<feature type="domain" description="TonB-dependent receptor-like beta-barrel" evidence="16">
    <location>
        <begin position="329"/>
        <end position="772"/>
    </location>
</feature>
<dbReference type="Gene3D" id="2.170.130.10">
    <property type="entry name" value="TonB-dependent receptor, plug domain"/>
    <property type="match status" value="1"/>
</dbReference>
<dbReference type="OrthoDB" id="9775095at2"/>
<evidence type="ECO:0000256" key="15">
    <source>
        <dbReference type="RuleBase" id="RU003357"/>
    </source>
</evidence>
<keyword evidence="6 14" id="KW-0812">Transmembrane</keyword>
<keyword evidence="3 14" id="KW-0813">Transport</keyword>
<dbReference type="InterPro" id="IPR013784">
    <property type="entry name" value="Carb-bd-like_fold"/>
</dbReference>
<dbReference type="InterPro" id="IPR010105">
    <property type="entry name" value="TonB_sidphr_rcpt"/>
</dbReference>
<keyword evidence="5" id="KW-0410">Iron transport</keyword>
<dbReference type="Pfam" id="PF13715">
    <property type="entry name" value="CarbopepD_reg_2"/>
    <property type="match status" value="1"/>
</dbReference>
<dbReference type="InterPro" id="IPR037066">
    <property type="entry name" value="Plug_dom_sf"/>
</dbReference>
<evidence type="ECO:0000256" key="12">
    <source>
        <dbReference type="ARBA" id="ARBA00023170"/>
    </source>
</evidence>
<evidence type="ECO:0000313" key="19">
    <source>
        <dbReference type="EMBL" id="OXB18340.1"/>
    </source>
</evidence>
<evidence type="ECO:0000256" key="2">
    <source>
        <dbReference type="ARBA" id="ARBA00009810"/>
    </source>
</evidence>
<evidence type="ECO:0000256" key="3">
    <source>
        <dbReference type="ARBA" id="ARBA00022448"/>
    </source>
</evidence>
<dbReference type="NCBIfam" id="TIGR01783">
    <property type="entry name" value="TonB-siderophor"/>
    <property type="match status" value="1"/>
</dbReference>
<evidence type="ECO:0000256" key="1">
    <source>
        <dbReference type="ARBA" id="ARBA00004571"/>
    </source>
</evidence>
<dbReference type="InterPro" id="IPR000531">
    <property type="entry name" value="Beta-barrel_TonB"/>
</dbReference>